<accession>A0A3S4T8K7</accession>
<evidence type="ECO:0000256" key="6">
    <source>
        <dbReference type="ARBA" id="ARBA00022840"/>
    </source>
</evidence>
<dbReference type="GO" id="GO:0004140">
    <property type="term" value="F:dephospho-CoA kinase activity"/>
    <property type="evidence" value="ECO:0007669"/>
    <property type="project" value="UniProtKB-UniRule"/>
</dbReference>
<dbReference type="CDD" id="cd02022">
    <property type="entry name" value="DPCK"/>
    <property type="match status" value="1"/>
</dbReference>
<keyword evidence="7" id="KW-0963">Cytoplasm</keyword>
<keyword evidence="7 9" id="KW-0418">Kinase</keyword>
<dbReference type="RefSeq" id="WP_232009833.1">
    <property type="nucleotide sequence ID" value="NZ_LR134350.1"/>
</dbReference>
<keyword evidence="6 7" id="KW-0067">ATP-binding</keyword>
<dbReference type="SUPFAM" id="SSF53182">
    <property type="entry name" value="Pyrrolidone carboxyl peptidase (pyroglutamate aminopeptidase)"/>
    <property type="match status" value="1"/>
</dbReference>
<dbReference type="GO" id="GO:0008234">
    <property type="term" value="F:cysteine-type peptidase activity"/>
    <property type="evidence" value="ECO:0007669"/>
    <property type="project" value="UniProtKB-KW"/>
</dbReference>
<comment type="pathway">
    <text evidence="7">Cofactor biosynthesis; coenzyme A biosynthesis; CoA from (R)-pantothenate: step 5/5.</text>
</comment>
<comment type="subcellular location">
    <subcellularLocation>
        <location evidence="7">Cytoplasm</location>
    </subcellularLocation>
</comment>
<comment type="similarity">
    <text evidence="7">Belongs to the CoaE family.</text>
</comment>
<dbReference type="HAMAP" id="MF_00376">
    <property type="entry name" value="Dephospho_CoA_kinase"/>
    <property type="match status" value="1"/>
</dbReference>
<comment type="similarity">
    <text evidence="1">Belongs to the peptidase C15 family.</text>
</comment>
<keyword evidence="4" id="KW-0378">Hydrolase</keyword>
<evidence type="ECO:0000256" key="5">
    <source>
        <dbReference type="ARBA" id="ARBA00022807"/>
    </source>
</evidence>
<dbReference type="PANTHER" id="PTHR10695">
    <property type="entry name" value="DEPHOSPHO-COA KINASE-RELATED"/>
    <property type="match status" value="1"/>
</dbReference>
<organism evidence="9 10">
    <name type="scientific">Actinomyces howellii</name>
    <dbReference type="NCBI Taxonomy" id="52771"/>
    <lineage>
        <taxon>Bacteria</taxon>
        <taxon>Bacillati</taxon>
        <taxon>Actinomycetota</taxon>
        <taxon>Actinomycetes</taxon>
        <taxon>Actinomycetales</taxon>
        <taxon>Actinomycetaceae</taxon>
        <taxon>Actinomyces</taxon>
    </lineage>
</organism>
<dbReference type="GO" id="GO:0005524">
    <property type="term" value="F:ATP binding"/>
    <property type="evidence" value="ECO:0007669"/>
    <property type="project" value="UniProtKB-UniRule"/>
</dbReference>
<name>A0A3S4T8K7_9ACTO</name>
<dbReference type="SUPFAM" id="SSF52540">
    <property type="entry name" value="P-loop containing nucleoside triphosphate hydrolases"/>
    <property type="match status" value="1"/>
</dbReference>
<keyword evidence="10" id="KW-1185">Reference proteome</keyword>
<evidence type="ECO:0000313" key="10">
    <source>
        <dbReference type="Proteomes" id="UP000266895"/>
    </source>
</evidence>
<keyword evidence="7 9" id="KW-0808">Transferase</keyword>
<dbReference type="EMBL" id="LR134350">
    <property type="protein sequence ID" value="VEG26274.1"/>
    <property type="molecule type" value="Genomic_DNA"/>
</dbReference>
<dbReference type="KEGG" id="ahw:NCTC11636_00442"/>
<dbReference type="PROSITE" id="PS51219">
    <property type="entry name" value="DPCK"/>
    <property type="match status" value="1"/>
</dbReference>
<evidence type="ECO:0000313" key="9">
    <source>
        <dbReference type="EMBL" id="VEG26274.1"/>
    </source>
</evidence>
<dbReference type="InterPro" id="IPR036440">
    <property type="entry name" value="Peptidase_C15-like_sf"/>
</dbReference>
<comment type="function">
    <text evidence="7">Catalyzes the phosphorylation of the 3'-hydroxyl group of dephosphocoenzyme A to form coenzyme A.</text>
</comment>
<dbReference type="Gene3D" id="3.40.50.300">
    <property type="entry name" value="P-loop containing nucleotide triphosphate hydrolases"/>
    <property type="match status" value="1"/>
</dbReference>
<dbReference type="GO" id="GO:0005737">
    <property type="term" value="C:cytoplasm"/>
    <property type="evidence" value="ECO:0007669"/>
    <property type="project" value="UniProtKB-SubCell"/>
</dbReference>
<evidence type="ECO:0000256" key="7">
    <source>
        <dbReference type="HAMAP-Rule" id="MF_00376"/>
    </source>
</evidence>
<reference evidence="9 10" key="1">
    <citation type="submission" date="2018-12" db="EMBL/GenBank/DDBJ databases">
        <authorList>
            <consortium name="Pathogen Informatics"/>
        </authorList>
    </citation>
    <scope>NUCLEOTIDE SEQUENCE [LARGE SCALE GENOMIC DNA]</scope>
    <source>
        <strain evidence="9 10">NCTC11636</strain>
    </source>
</reference>
<dbReference type="Pfam" id="PF01470">
    <property type="entry name" value="Peptidase_C15"/>
    <property type="match status" value="1"/>
</dbReference>
<keyword evidence="3 7" id="KW-0547">Nucleotide-binding</keyword>
<keyword evidence="5" id="KW-0788">Thiol protease</keyword>
<evidence type="ECO:0000256" key="2">
    <source>
        <dbReference type="ARBA" id="ARBA00022670"/>
    </source>
</evidence>
<evidence type="ECO:0000256" key="4">
    <source>
        <dbReference type="ARBA" id="ARBA00022801"/>
    </source>
</evidence>
<protein>
    <recommendedName>
        <fullName evidence="7 8">Dephospho-CoA kinase</fullName>
        <ecNumber evidence="7 8">2.7.1.24</ecNumber>
    </recommendedName>
    <alternativeName>
        <fullName evidence="7">Dephosphocoenzyme A kinase</fullName>
    </alternativeName>
</protein>
<sequence>MIEHRATGQGGAADPAVPTRVRLTGVETLSPGTTGASWRAVRLVPERLVAPGGRITVERERLPRSRAQAMAAARAAVLDRPEVLLHVSACPSATALRVETRAVDPDACRRQAPTGLRDRAPRPPCGPPELRARWLASAMVGRLRAAGHRVELSDTAGSCEGNAALYAALKAAQDRDGDGRAPLIGLVHVPPPQVMAPDVASEVLTDLLVELSDQARRARCAEAGWSRLSVGRGRRALRVGLTGGIGAGKSTVARLLRARGAHVVDADAIAREVLAPGAPALAAVAEAFGPRVMAADGALDRAALAEIVFSDPSSRARLEALTLPRVAEAAAERMERHGRARVAVYDVPLLTEGAMADLFDCVVVVEAPLKARLSRLAGRGTARTQALERMANQASDAQRRAVADVVVSNGSSPADLVDAVDRLWEHLTGG</sequence>
<dbReference type="Proteomes" id="UP000266895">
    <property type="component" value="Chromosome"/>
</dbReference>
<dbReference type="EC" id="2.7.1.24" evidence="7 8"/>
<evidence type="ECO:0000256" key="3">
    <source>
        <dbReference type="ARBA" id="ARBA00022741"/>
    </source>
</evidence>
<dbReference type="NCBIfam" id="TIGR00152">
    <property type="entry name" value="dephospho-CoA kinase"/>
    <property type="match status" value="1"/>
</dbReference>
<dbReference type="AlphaFoldDB" id="A0A3S4T8K7"/>
<dbReference type="Pfam" id="PF01121">
    <property type="entry name" value="CoaE"/>
    <property type="match status" value="1"/>
</dbReference>
<comment type="catalytic activity">
    <reaction evidence="7">
        <text>3'-dephospho-CoA + ATP = ADP + CoA + H(+)</text>
        <dbReference type="Rhea" id="RHEA:18245"/>
        <dbReference type="ChEBI" id="CHEBI:15378"/>
        <dbReference type="ChEBI" id="CHEBI:30616"/>
        <dbReference type="ChEBI" id="CHEBI:57287"/>
        <dbReference type="ChEBI" id="CHEBI:57328"/>
        <dbReference type="ChEBI" id="CHEBI:456216"/>
        <dbReference type="EC" id="2.7.1.24"/>
    </reaction>
</comment>
<dbReference type="InterPro" id="IPR001977">
    <property type="entry name" value="Depp_CoAkinase"/>
</dbReference>
<dbReference type="PANTHER" id="PTHR10695:SF46">
    <property type="entry name" value="BIFUNCTIONAL COENZYME A SYNTHASE-RELATED"/>
    <property type="match status" value="1"/>
</dbReference>
<gene>
    <name evidence="7 9" type="primary">coaE</name>
    <name evidence="9" type="ORF">NCTC11636_00442</name>
</gene>
<dbReference type="NCBIfam" id="NF002879">
    <property type="entry name" value="PRK03333.1"/>
    <property type="match status" value="1"/>
</dbReference>
<dbReference type="InterPro" id="IPR016125">
    <property type="entry name" value="Peptidase_C15-like"/>
</dbReference>
<dbReference type="UniPathway" id="UPA00241">
    <property type="reaction ID" value="UER00356"/>
</dbReference>
<dbReference type="GO" id="GO:0006508">
    <property type="term" value="P:proteolysis"/>
    <property type="evidence" value="ECO:0007669"/>
    <property type="project" value="UniProtKB-KW"/>
</dbReference>
<dbReference type="GO" id="GO:0015937">
    <property type="term" value="P:coenzyme A biosynthetic process"/>
    <property type="evidence" value="ECO:0007669"/>
    <property type="project" value="UniProtKB-UniRule"/>
</dbReference>
<keyword evidence="7" id="KW-0173">Coenzyme A biosynthesis</keyword>
<evidence type="ECO:0000256" key="1">
    <source>
        <dbReference type="ARBA" id="ARBA00006641"/>
    </source>
</evidence>
<dbReference type="Gene3D" id="3.40.630.20">
    <property type="entry name" value="Peptidase C15, pyroglutamyl peptidase I-like"/>
    <property type="match status" value="1"/>
</dbReference>
<feature type="binding site" evidence="7">
    <location>
        <begin position="246"/>
        <end position="251"/>
    </location>
    <ligand>
        <name>ATP</name>
        <dbReference type="ChEBI" id="CHEBI:30616"/>
    </ligand>
</feature>
<proteinExistence type="inferred from homology"/>
<dbReference type="InterPro" id="IPR027417">
    <property type="entry name" value="P-loop_NTPase"/>
</dbReference>
<keyword evidence="2" id="KW-0645">Protease</keyword>
<evidence type="ECO:0000256" key="8">
    <source>
        <dbReference type="NCBIfam" id="TIGR00152"/>
    </source>
</evidence>